<dbReference type="KEGG" id="ceh:CEW89_08870"/>
<dbReference type="AlphaFoldDB" id="A0A291GCA9"/>
<protein>
    <submittedName>
        <fullName evidence="6">GntR family transcriptional regulator</fullName>
    </submittedName>
</protein>
<dbReference type="STRING" id="1758178.GCA_001550095_01291"/>
<evidence type="ECO:0000256" key="4">
    <source>
        <dbReference type="SAM" id="MobiDB-lite"/>
    </source>
</evidence>
<evidence type="ECO:0000313" key="7">
    <source>
        <dbReference type="Proteomes" id="UP000217935"/>
    </source>
</evidence>
<dbReference type="SUPFAM" id="SSF48008">
    <property type="entry name" value="GntR ligand-binding domain-like"/>
    <property type="match status" value="1"/>
</dbReference>
<dbReference type="Proteomes" id="UP000217935">
    <property type="component" value="Chromosome"/>
</dbReference>
<evidence type="ECO:0000259" key="5">
    <source>
        <dbReference type="SMART" id="SM00895"/>
    </source>
</evidence>
<keyword evidence="2" id="KW-0238">DNA-binding</keyword>
<dbReference type="InterPro" id="IPR000524">
    <property type="entry name" value="Tscrpt_reg_HTH_GntR"/>
</dbReference>
<keyword evidence="7" id="KW-1185">Reference proteome</keyword>
<evidence type="ECO:0000256" key="2">
    <source>
        <dbReference type="ARBA" id="ARBA00023125"/>
    </source>
</evidence>
<dbReference type="EMBL" id="CP022196">
    <property type="protein sequence ID" value="ATG47672.1"/>
    <property type="molecule type" value="Genomic_DNA"/>
</dbReference>
<sequence length="274" mass="30221">MTIFDFLVALRMGFAQIQANRCQSEQEGARRMSGDMSSAQGAKRDAAPRTDKSAMVDDLLEHLRGLLKTSDELPPERVLADTLQVSRHSLRKALKVLRDNGELTSAKSGRRAHSDTNPTPPSSARLVQSTNPLEVMEMRLMIEPALARLAALRASPDEIAQILRTAHSPADLSPAQADQDFHRAVAAGSRNSLASELHILLHRVQNDARLRFTDADSDENTTVERVKARDLEHQKIAEAIASRDPTTAERAMFDHLERTQRKLMGLGLRPGDAA</sequence>
<dbReference type="Pfam" id="PF00392">
    <property type="entry name" value="GntR"/>
    <property type="match status" value="1"/>
</dbReference>
<feature type="domain" description="GntR C-terminal" evidence="5">
    <location>
        <begin position="134"/>
        <end position="258"/>
    </location>
</feature>
<dbReference type="PRINTS" id="PR00035">
    <property type="entry name" value="HTHGNTR"/>
</dbReference>
<dbReference type="PANTHER" id="PTHR43537">
    <property type="entry name" value="TRANSCRIPTIONAL REGULATOR, GNTR FAMILY"/>
    <property type="match status" value="1"/>
</dbReference>
<dbReference type="SMART" id="SM00895">
    <property type="entry name" value="FCD"/>
    <property type="match status" value="1"/>
</dbReference>
<feature type="region of interest" description="Disordered" evidence="4">
    <location>
        <begin position="101"/>
        <end position="126"/>
    </location>
</feature>
<evidence type="ECO:0000256" key="3">
    <source>
        <dbReference type="ARBA" id="ARBA00023163"/>
    </source>
</evidence>
<name>A0A291GCA9_9RHOB</name>
<gene>
    <name evidence="6" type="ORF">CEW89_08870</name>
</gene>
<dbReference type="GO" id="GO:0003700">
    <property type="term" value="F:DNA-binding transcription factor activity"/>
    <property type="evidence" value="ECO:0007669"/>
    <property type="project" value="InterPro"/>
</dbReference>
<keyword evidence="3" id="KW-0804">Transcription</keyword>
<dbReference type="Pfam" id="PF07729">
    <property type="entry name" value="FCD"/>
    <property type="match status" value="1"/>
</dbReference>
<dbReference type="InterPro" id="IPR036390">
    <property type="entry name" value="WH_DNA-bd_sf"/>
</dbReference>
<dbReference type="PANTHER" id="PTHR43537:SF5">
    <property type="entry name" value="UXU OPERON TRANSCRIPTIONAL REGULATOR"/>
    <property type="match status" value="1"/>
</dbReference>
<dbReference type="Gene3D" id="1.20.120.530">
    <property type="entry name" value="GntR ligand-binding domain-like"/>
    <property type="match status" value="1"/>
</dbReference>
<feature type="region of interest" description="Disordered" evidence="4">
    <location>
        <begin position="25"/>
        <end position="50"/>
    </location>
</feature>
<dbReference type="InterPro" id="IPR011711">
    <property type="entry name" value="GntR_C"/>
</dbReference>
<dbReference type="InterPro" id="IPR036388">
    <property type="entry name" value="WH-like_DNA-bd_sf"/>
</dbReference>
<evidence type="ECO:0000256" key="1">
    <source>
        <dbReference type="ARBA" id="ARBA00023015"/>
    </source>
</evidence>
<dbReference type="InterPro" id="IPR008920">
    <property type="entry name" value="TF_FadR/GntR_C"/>
</dbReference>
<dbReference type="GO" id="GO:0003677">
    <property type="term" value="F:DNA binding"/>
    <property type="evidence" value="ECO:0007669"/>
    <property type="project" value="UniProtKB-KW"/>
</dbReference>
<reference evidence="6 7" key="1">
    <citation type="submission" date="2017-06" db="EMBL/GenBank/DDBJ databases">
        <title>Celeribacter sp. TSPH2 complete genome sequence.</title>
        <authorList>
            <person name="Woo J.-H."/>
            <person name="Kim H.-S."/>
        </authorList>
    </citation>
    <scope>NUCLEOTIDE SEQUENCE [LARGE SCALE GENOMIC DNA]</scope>
    <source>
        <strain evidence="6 7">TSPH2</strain>
    </source>
</reference>
<evidence type="ECO:0000313" key="6">
    <source>
        <dbReference type="EMBL" id="ATG47672.1"/>
    </source>
</evidence>
<dbReference type="Gene3D" id="1.10.10.10">
    <property type="entry name" value="Winged helix-like DNA-binding domain superfamily/Winged helix DNA-binding domain"/>
    <property type="match status" value="1"/>
</dbReference>
<keyword evidence="1" id="KW-0805">Transcription regulation</keyword>
<accession>A0A291GCA9</accession>
<proteinExistence type="predicted"/>
<organism evidence="6 7">
    <name type="scientific">Celeribacter ethanolicus</name>
    <dbReference type="NCBI Taxonomy" id="1758178"/>
    <lineage>
        <taxon>Bacteria</taxon>
        <taxon>Pseudomonadati</taxon>
        <taxon>Pseudomonadota</taxon>
        <taxon>Alphaproteobacteria</taxon>
        <taxon>Rhodobacterales</taxon>
        <taxon>Roseobacteraceae</taxon>
        <taxon>Celeribacter</taxon>
    </lineage>
</organism>
<dbReference type="SUPFAM" id="SSF46785">
    <property type="entry name" value="Winged helix' DNA-binding domain"/>
    <property type="match status" value="1"/>
</dbReference>